<dbReference type="Proteomes" id="UP001631957">
    <property type="component" value="Unassembled WGS sequence"/>
</dbReference>
<evidence type="ECO:0000313" key="2">
    <source>
        <dbReference type="Proteomes" id="UP001631957"/>
    </source>
</evidence>
<evidence type="ECO:0000313" key="1">
    <source>
        <dbReference type="EMBL" id="MFM9615208.1"/>
    </source>
</evidence>
<protein>
    <submittedName>
        <fullName evidence="1">Uncharacterized protein</fullName>
    </submittedName>
</protein>
<dbReference type="RefSeq" id="WP_409123475.1">
    <property type="nucleotide sequence ID" value="NZ_JBJVNI010000032.1"/>
</dbReference>
<sequence>MNNSTSYPQEFIKPEIVDECGDCKVFVDKWFRHMITKAGNGEPNKDYDPSAASDAAVLWKMHVTNTHPEWKPGEAE</sequence>
<proteinExistence type="predicted"/>
<comment type="caution">
    <text evidence="1">The sequence shown here is derived from an EMBL/GenBank/DDBJ whole genome shotgun (WGS) entry which is preliminary data.</text>
</comment>
<accession>A0ABW9I4C2</accession>
<reference evidence="1 2" key="1">
    <citation type="submission" date="2024-12" db="EMBL/GenBank/DDBJ databases">
        <title>Forecasting of Potato common scab and diversities of Pathogenic streptomyces spp. in china.</title>
        <authorList>
            <person name="Handique U."/>
            <person name="Wu J."/>
        </authorList>
    </citation>
    <scope>NUCLEOTIDE SEQUENCE [LARGE SCALE GENOMIC DNA]</scope>
    <source>
        <strain evidence="1 2">ZRIMU1530</strain>
    </source>
</reference>
<dbReference type="EMBL" id="JBJVNI010000032">
    <property type="protein sequence ID" value="MFM9615208.1"/>
    <property type="molecule type" value="Genomic_DNA"/>
</dbReference>
<organism evidence="1 2">
    <name type="scientific">Streptomyces niveiscabiei</name>
    <dbReference type="NCBI Taxonomy" id="164115"/>
    <lineage>
        <taxon>Bacteria</taxon>
        <taxon>Bacillati</taxon>
        <taxon>Actinomycetota</taxon>
        <taxon>Actinomycetes</taxon>
        <taxon>Kitasatosporales</taxon>
        <taxon>Streptomycetaceae</taxon>
        <taxon>Streptomyces</taxon>
    </lineage>
</organism>
<gene>
    <name evidence="1" type="ORF">ACKI18_41805</name>
</gene>
<name>A0ABW9I4C2_9ACTN</name>
<keyword evidence="2" id="KW-1185">Reference proteome</keyword>